<gene>
    <name evidence="2" type="ORF">ILEXP_LOCUS53619</name>
</gene>
<dbReference type="AlphaFoldDB" id="A0ABC8UQM3"/>
<dbReference type="Proteomes" id="UP001642360">
    <property type="component" value="Unassembled WGS sequence"/>
</dbReference>
<proteinExistence type="predicted"/>
<accession>A0ABC8UQM3</accession>
<feature type="non-terminal residue" evidence="2">
    <location>
        <position position="1"/>
    </location>
</feature>
<feature type="region of interest" description="Disordered" evidence="1">
    <location>
        <begin position="1"/>
        <end position="23"/>
    </location>
</feature>
<sequence>QDETDCRKRRKPLASNEDGGVGKVMQCLDQNELQSKDGNPHKNPKLQVQGMEFKRTATTEDKGNMVKILQKELGEKSNDLCRTEDDSITAAKVVEIQVVIKEDKEVPEITLDQST</sequence>
<keyword evidence="3" id="KW-1185">Reference proteome</keyword>
<organism evidence="2 3">
    <name type="scientific">Ilex paraguariensis</name>
    <name type="common">yerba mate</name>
    <dbReference type="NCBI Taxonomy" id="185542"/>
    <lineage>
        <taxon>Eukaryota</taxon>
        <taxon>Viridiplantae</taxon>
        <taxon>Streptophyta</taxon>
        <taxon>Embryophyta</taxon>
        <taxon>Tracheophyta</taxon>
        <taxon>Spermatophyta</taxon>
        <taxon>Magnoliopsida</taxon>
        <taxon>eudicotyledons</taxon>
        <taxon>Gunneridae</taxon>
        <taxon>Pentapetalae</taxon>
        <taxon>asterids</taxon>
        <taxon>campanulids</taxon>
        <taxon>Aquifoliales</taxon>
        <taxon>Aquifoliaceae</taxon>
        <taxon>Ilex</taxon>
    </lineage>
</organism>
<evidence type="ECO:0000313" key="2">
    <source>
        <dbReference type="EMBL" id="CAK9183356.1"/>
    </source>
</evidence>
<reference evidence="2 3" key="1">
    <citation type="submission" date="2024-02" db="EMBL/GenBank/DDBJ databases">
        <authorList>
            <person name="Vignale AGUSTIN F."/>
            <person name="Sosa J E."/>
            <person name="Modenutti C."/>
        </authorList>
    </citation>
    <scope>NUCLEOTIDE SEQUENCE [LARGE SCALE GENOMIC DNA]</scope>
</reference>
<comment type="caution">
    <text evidence="2">The sequence shown here is derived from an EMBL/GenBank/DDBJ whole genome shotgun (WGS) entry which is preliminary data.</text>
</comment>
<dbReference type="EMBL" id="CAUOFW020008614">
    <property type="protein sequence ID" value="CAK9183356.1"/>
    <property type="molecule type" value="Genomic_DNA"/>
</dbReference>
<name>A0ABC8UQM3_9AQUA</name>
<evidence type="ECO:0000256" key="1">
    <source>
        <dbReference type="SAM" id="MobiDB-lite"/>
    </source>
</evidence>
<evidence type="ECO:0000313" key="3">
    <source>
        <dbReference type="Proteomes" id="UP001642360"/>
    </source>
</evidence>
<protein>
    <submittedName>
        <fullName evidence="2">Uncharacterized protein</fullName>
    </submittedName>
</protein>